<evidence type="ECO:0000256" key="5">
    <source>
        <dbReference type="ARBA" id="ARBA00022833"/>
    </source>
</evidence>
<feature type="binding site" evidence="8">
    <location>
        <position position="413"/>
    </location>
    <ligand>
        <name>Zn(2+)</name>
        <dbReference type="ChEBI" id="CHEBI:29105"/>
        <label>2</label>
    </ligand>
</feature>
<keyword evidence="4 8" id="KW-0547">Nucleotide-binding</keyword>
<evidence type="ECO:0000256" key="3">
    <source>
        <dbReference type="ARBA" id="ARBA00022723"/>
    </source>
</evidence>
<evidence type="ECO:0000256" key="6">
    <source>
        <dbReference type="ARBA" id="ARBA00022840"/>
    </source>
</evidence>
<sequence>MRESETVTTTRPAARVAAATAPVARVLPLLGVPHLDREFDYLVPESLADQAVPGTRVRVRFAGRLVDGYLVERSDETHHRGELAWLERVVSPEPVLTPQLLRLVDLVARRWVGMRSDVLRLAIPPRHAAAEKSVPDREPPLGVTEGPVEIPVGWSDHPMVTRFLDAATGGVPARAVWTVPPGRDWARALAALADSVRRRGLQVLLIVPDQRDVDRLTAECRQIVGGGATGRDLVVDLSAGIGPSARYRRWLRAVRGHARIVVGTRSAVFAPLPEPGLIVLHDDGDDSFVEPRAPYPHTREVAAQRSVLDGTPLLLSSVDRTPEVAEYVRSGWAHEIRPEPGLVRALAPRVVAFSDADPTQARDVAGGRTRLPAVAVTMAREAVDVDAPVLVQVPRKGYIPTLLCGSCRTPARCRRCNGPLRAGRMDAVYGPVDLACGWCGAPEPGFRCVACGSRALRAGVVGAGRTAEELGRMFPGVRVRTSGGGEILDTVPAAPAIIVSTPGAEPVAEGGYGAALLLDSWALLGRPDLRAVQNALRHWVGAACLVRPAADGGRVFLSADSGSPVAQALVRWDPQGWAERELADRAEVGFPPAVHMMAVDGPASALAEILDELRIPDEVEVLGPVDLPPGEELPGHDGVEDPERVLLRVPPPLLGAVSTELRAVVVARSGRRNADPVRVRLDPVHIG</sequence>
<feature type="binding site" evidence="8">
    <location>
        <position position="404"/>
    </location>
    <ligand>
        <name>Zn(2+)</name>
        <dbReference type="ChEBI" id="CHEBI:29105"/>
        <label>1</label>
    </ligand>
</feature>
<comment type="caution">
    <text evidence="10">The sequence shown here is derived from an EMBL/GenBank/DDBJ whole genome shotgun (WGS) entry which is preliminary data.</text>
</comment>
<feature type="binding site" evidence="8">
    <location>
        <position position="436"/>
    </location>
    <ligand>
        <name>Zn(2+)</name>
        <dbReference type="ChEBI" id="CHEBI:29105"/>
        <label>2</label>
    </ligand>
</feature>
<feature type="binding site" evidence="8">
    <location>
        <position position="448"/>
    </location>
    <ligand>
        <name>Zn(2+)</name>
        <dbReference type="ChEBI" id="CHEBI:29105"/>
        <label>1</label>
    </ligand>
</feature>
<name>A0ABN2I003_9ACTN</name>
<reference evidence="10 11" key="1">
    <citation type="journal article" date="2019" name="Int. J. Syst. Evol. Microbiol.">
        <title>The Global Catalogue of Microorganisms (GCM) 10K type strain sequencing project: providing services to taxonomists for standard genome sequencing and annotation.</title>
        <authorList>
            <consortium name="The Broad Institute Genomics Platform"/>
            <consortium name="The Broad Institute Genome Sequencing Center for Infectious Disease"/>
            <person name="Wu L."/>
            <person name="Ma J."/>
        </authorList>
    </citation>
    <scope>NUCLEOTIDE SEQUENCE [LARGE SCALE GENOMIC DNA]</scope>
    <source>
        <strain evidence="10 11">JCM 16002</strain>
    </source>
</reference>
<dbReference type="InterPro" id="IPR005259">
    <property type="entry name" value="PriA"/>
</dbReference>
<comment type="function">
    <text evidence="8">Initiates the restart of stalled replication forks, which reloads the replicative helicase on sites other than the origin of replication. Recognizes and binds to abandoned replication forks and remodels them to uncover a helicase loading site. Promotes assembly of the primosome at these replication forks.</text>
</comment>
<keyword evidence="2 8" id="KW-0235">DNA replication</keyword>
<dbReference type="PANTHER" id="PTHR30580">
    <property type="entry name" value="PRIMOSOMAL PROTEIN N"/>
    <property type="match status" value="1"/>
</dbReference>
<dbReference type="Proteomes" id="UP001500383">
    <property type="component" value="Unassembled WGS sequence"/>
</dbReference>
<dbReference type="SUPFAM" id="SSF52540">
    <property type="entry name" value="P-loop containing nucleoside triphosphate hydrolases"/>
    <property type="match status" value="1"/>
</dbReference>
<dbReference type="InterPro" id="IPR041222">
    <property type="entry name" value="PriA_3primeBD"/>
</dbReference>
<feature type="binding site" evidence="8">
    <location>
        <position position="451"/>
    </location>
    <ligand>
        <name>Zn(2+)</name>
        <dbReference type="ChEBI" id="CHEBI:29105"/>
        <label>1</label>
    </ligand>
</feature>
<comment type="caution">
    <text evidence="8">As this protein does not have any detectable helicase domains, it probably does not have helicase activity.</text>
</comment>
<evidence type="ECO:0000259" key="9">
    <source>
        <dbReference type="Pfam" id="PF17764"/>
    </source>
</evidence>
<dbReference type="Pfam" id="PF17764">
    <property type="entry name" value="PriA_3primeBD"/>
    <property type="match status" value="1"/>
</dbReference>
<organism evidence="10 11">
    <name type="scientific">Dietzia cercidiphylli</name>
    <dbReference type="NCBI Taxonomy" id="498199"/>
    <lineage>
        <taxon>Bacteria</taxon>
        <taxon>Bacillati</taxon>
        <taxon>Actinomycetota</taxon>
        <taxon>Actinomycetes</taxon>
        <taxon>Mycobacteriales</taxon>
        <taxon>Dietziaceae</taxon>
        <taxon>Dietzia</taxon>
    </lineage>
</organism>
<feature type="binding site" evidence="8">
    <location>
        <position position="439"/>
    </location>
    <ligand>
        <name>Zn(2+)</name>
        <dbReference type="ChEBI" id="CHEBI:29105"/>
        <label>2</label>
    </ligand>
</feature>
<feature type="domain" description="Primosomal protein N' 3' DNA-binding" evidence="9">
    <location>
        <begin position="30"/>
        <end position="124"/>
    </location>
</feature>
<evidence type="ECO:0000256" key="1">
    <source>
        <dbReference type="ARBA" id="ARBA00022515"/>
    </source>
</evidence>
<keyword evidence="5 8" id="KW-0862">Zinc</keyword>
<keyword evidence="11" id="KW-1185">Reference proteome</keyword>
<dbReference type="Gene3D" id="3.40.50.300">
    <property type="entry name" value="P-loop containing nucleotide triphosphate hydrolases"/>
    <property type="match status" value="1"/>
</dbReference>
<keyword evidence="3 8" id="KW-0479">Metal-binding</keyword>
<comment type="cofactor">
    <cofactor evidence="8">
        <name>Zn(2+)</name>
        <dbReference type="ChEBI" id="CHEBI:29105"/>
    </cofactor>
    <text evidence="8">Binds 2 zinc ions per subunit.</text>
</comment>
<feature type="binding site" evidence="8">
    <location>
        <position position="407"/>
    </location>
    <ligand>
        <name>Zn(2+)</name>
        <dbReference type="ChEBI" id="CHEBI:29105"/>
        <label>1</label>
    </ligand>
</feature>
<evidence type="ECO:0000313" key="11">
    <source>
        <dbReference type="Proteomes" id="UP001500383"/>
    </source>
</evidence>
<evidence type="ECO:0000256" key="8">
    <source>
        <dbReference type="HAMAP-Rule" id="MF_00983"/>
    </source>
</evidence>
<comment type="similarity">
    <text evidence="8">Belongs to the helicase family. PriA subfamily.</text>
</comment>
<dbReference type="EMBL" id="BAAAQG010000002">
    <property type="protein sequence ID" value="GAA1696377.1"/>
    <property type="molecule type" value="Genomic_DNA"/>
</dbReference>
<evidence type="ECO:0000313" key="10">
    <source>
        <dbReference type="EMBL" id="GAA1696377.1"/>
    </source>
</evidence>
<evidence type="ECO:0000256" key="7">
    <source>
        <dbReference type="ARBA" id="ARBA00023125"/>
    </source>
</evidence>
<gene>
    <name evidence="8" type="primary">priA</name>
    <name evidence="10" type="ORF">GCM10009831_00450</name>
</gene>
<dbReference type="Gene3D" id="3.40.1440.60">
    <property type="entry name" value="PriA, 3(prime) DNA-binding domain"/>
    <property type="match status" value="1"/>
</dbReference>
<accession>A0ABN2I003</accession>
<keyword evidence="1 8" id="KW-0639">Primosome</keyword>
<evidence type="ECO:0000256" key="2">
    <source>
        <dbReference type="ARBA" id="ARBA00022705"/>
    </source>
</evidence>
<protein>
    <recommendedName>
        <fullName evidence="8">Probable replication restart protein PriA</fullName>
    </recommendedName>
    <alternativeName>
        <fullName evidence="8">Putative ATP-dependent DNA helicase PriA</fullName>
    </alternativeName>
</protein>
<keyword evidence="7 8" id="KW-0238">DNA-binding</keyword>
<dbReference type="InterPro" id="IPR042115">
    <property type="entry name" value="PriA_3primeBD_sf"/>
</dbReference>
<evidence type="ECO:0000256" key="4">
    <source>
        <dbReference type="ARBA" id="ARBA00022741"/>
    </source>
</evidence>
<proteinExistence type="inferred from homology"/>
<feature type="binding site" evidence="8">
    <location>
        <position position="416"/>
    </location>
    <ligand>
        <name>Zn(2+)</name>
        <dbReference type="ChEBI" id="CHEBI:29105"/>
        <label>2</label>
    </ligand>
</feature>
<keyword evidence="6 8" id="KW-0067">ATP-binding</keyword>
<dbReference type="PANTHER" id="PTHR30580:SF0">
    <property type="entry name" value="PRIMOSOMAL PROTEIN N"/>
    <property type="match status" value="1"/>
</dbReference>
<dbReference type="InterPro" id="IPR027417">
    <property type="entry name" value="P-loop_NTPase"/>
</dbReference>
<comment type="subunit">
    <text evidence="8">Component of the replication restart primosome.</text>
</comment>
<dbReference type="HAMAP" id="MF_00983">
    <property type="entry name" value="PriA"/>
    <property type="match status" value="1"/>
</dbReference>